<name>M3FJM4_9ACTN</name>
<evidence type="ECO:0000256" key="1">
    <source>
        <dbReference type="SAM" id="MobiDB-lite"/>
    </source>
</evidence>
<proteinExistence type="predicted"/>
<sequence length="92" mass="9603">MTRGGRHTAHASGFGRTPPPPRVPYGPPPFLTGPPDACSRTRTHAPRHVLPHALRPSPAPLERNGCLGEGVYGCLTVCAPVFLPVPVGPDPG</sequence>
<gene>
    <name evidence="2" type="ORF">SBD_6210</name>
</gene>
<feature type="compositionally biased region" description="Basic residues" evidence="1">
    <location>
        <begin position="41"/>
        <end position="50"/>
    </location>
</feature>
<organism evidence="2 3">
    <name type="scientific">Streptomyces bottropensis ATCC 25435</name>
    <dbReference type="NCBI Taxonomy" id="1054862"/>
    <lineage>
        <taxon>Bacteria</taxon>
        <taxon>Bacillati</taxon>
        <taxon>Actinomycetota</taxon>
        <taxon>Actinomycetes</taxon>
        <taxon>Kitasatosporales</taxon>
        <taxon>Streptomycetaceae</taxon>
        <taxon>Streptomyces</taxon>
    </lineage>
</organism>
<feature type="compositionally biased region" description="Pro residues" evidence="1">
    <location>
        <begin position="17"/>
        <end position="32"/>
    </location>
</feature>
<evidence type="ECO:0000313" key="2">
    <source>
        <dbReference type="EMBL" id="EMF53135.1"/>
    </source>
</evidence>
<accession>M3FJM4</accession>
<dbReference type="Proteomes" id="UP000030760">
    <property type="component" value="Unassembled WGS sequence"/>
</dbReference>
<feature type="region of interest" description="Disordered" evidence="1">
    <location>
        <begin position="1"/>
        <end position="62"/>
    </location>
</feature>
<dbReference type="EMBL" id="KB405094">
    <property type="protein sequence ID" value="EMF53135.1"/>
    <property type="molecule type" value="Genomic_DNA"/>
</dbReference>
<reference evidence="3" key="1">
    <citation type="journal article" date="2013" name="Genome Announc.">
        <title>Draft Genome Sequence of Streptomyces bottropensis ATCC 25435, a Bottromycin-Producing Actinomycete.</title>
        <authorList>
            <person name="Zhang H."/>
            <person name="Zhou W."/>
            <person name="Zhuang Y."/>
            <person name="Liang X."/>
            <person name="Liu T."/>
        </authorList>
    </citation>
    <scope>NUCLEOTIDE SEQUENCE [LARGE SCALE GENOMIC DNA]</scope>
    <source>
        <strain evidence="3">ATCC 25435</strain>
    </source>
</reference>
<protein>
    <submittedName>
        <fullName evidence="2">Uncharacterized protein</fullName>
    </submittedName>
</protein>
<evidence type="ECO:0000313" key="3">
    <source>
        <dbReference type="Proteomes" id="UP000030760"/>
    </source>
</evidence>
<dbReference type="AlphaFoldDB" id="M3FJM4"/>